<evidence type="ECO:0000313" key="1">
    <source>
        <dbReference type="EMBL" id="SVD42692.1"/>
    </source>
</evidence>
<proteinExistence type="predicted"/>
<feature type="non-terminal residue" evidence="1">
    <location>
        <position position="1"/>
    </location>
</feature>
<dbReference type="EMBL" id="UINC01149929">
    <property type="protein sequence ID" value="SVD42692.1"/>
    <property type="molecule type" value="Genomic_DNA"/>
</dbReference>
<feature type="non-terminal residue" evidence="1">
    <location>
        <position position="221"/>
    </location>
</feature>
<sequence>VARQLTTDRCSEATAPKVARLQHDDSRVRQTDAHSGWLVVSLLAIAICITSCTGSTATPREQKLDALQTHVTQLENRIDALQTQAQATPAADMSPTTTQPQIDEPAEAAELGFRCEQDLPDAKAGPCRGPTLVEYWGTRGIRALAPVNWRDSLSDGMGSGSSAEWWNPDDPEERIHVSTGVSKGMWYEIDGVEGSIDPKLMISETADIYPQSRTVFVYVDS</sequence>
<dbReference type="AlphaFoldDB" id="A0A382V873"/>
<organism evidence="1">
    <name type="scientific">marine metagenome</name>
    <dbReference type="NCBI Taxonomy" id="408172"/>
    <lineage>
        <taxon>unclassified sequences</taxon>
        <taxon>metagenomes</taxon>
        <taxon>ecological metagenomes</taxon>
    </lineage>
</organism>
<accession>A0A382V873</accession>
<protein>
    <submittedName>
        <fullName evidence="1">Uncharacterized protein</fullName>
    </submittedName>
</protein>
<name>A0A382V873_9ZZZZ</name>
<gene>
    <name evidence="1" type="ORF">METZ01_LOCUS395546</name>
</gene>
<reference evidence="1" key="1">
    <citation type="submission" date="2018-05" db="EMBL/GenBank/DDBJ databases">
        <authorList>
            <person name="Lanie J.A."/>
            <person name="Ng W.-L."/>
            <person name="Kazmierczak K.M."/>
            <person name="Andrzejewski T.M."/>
            <person name="Davidsen T.M."/>
            <person name="Wayne K.J."/>
            <person name="Tettelin H."/>
            <person name="Glass J.I."/>
            <person name="Rusch D."/>
            <person name="Podicherti R."/>
            <person name="Tsui H.-C.T."/>
            <person name="Winkler M.E."/>
        </authorList>
    </citation>
    <scope>NUCLEOTIDE SEQUENCE</scope>
</reference>